<dbReference type="Pfam" id="PF13302">
    <property type="entry name" value="Acetyltransf_3"/>
    <property type="match status" value="1"/>
</dbReference>
<dbReference type="PROSITE" id="PS51186">
    <property type="entry name" value="GNAT"/>
    <property type="match status" value="1"/>
</dbReference>
<protein>
    <submittedName>
        <fullName evidence="3">GNAT family protein</fullName>
    </submittedName>
</protein>
<evidence type="ECO:0000313" key="4">
    <source>
        <dbReference type="Proteomes" id="UP001500755"/>
    </source>
</evidence>
<name>A0ABN2TFK0_9MICO</name>
<dbReference type="Gene3D" id="3.40.630.30">
    <property type="match status" value="1"/>
</dbReference>
<dbReference type="PANTHER" id="PTHR43441">
    <property type="entry name" value="RIBOSOMAL-PROTEIN-SERINE ACETYLTRANSFERASE"/>
    <property type="match status" value="1"/>
</dbReference>
<feature type="compositionally biased region" description="Basic residues" evidence="1">
    <location>
        <begin position="1"/>
        <end position="10"/>
    </location>
</feature>
<feature type="region of interest" description="Disordered" evidence="1">
    <location>
        <begin position="1"/>
        <end position="24"/>
    </location>
</feature>
<gene>
    <name evidence="3" type="ORF">GCM10009755_16510</name>
</gene>
<keyword evidence="4" id="KW-1185">Reference proteome</keyword>
<feature type="domain" description="N-acetyltransferase" evidence="2">
    <location>
        <begin position="53"/>
        <end position="207"/>
    </location>
</feature>
<dbReference type="InterPro" id="IPR000182">
    <property type="entry name" value="GNAT_dom"/>
</dbReference>
<dbReference type="EMBL" id="BAAANO010000015">
    <property type="protein sequence ID" value="GAA2006995.1"/>
    <property type="molecule type" value="Genomic_DNA"/>
</dbReference>
<evidence type="ECO:0000313" key="3">
    <source>
        <dbReference type="EMBL" id="GAA2006995.1"/>
    </source>
</evidence>
<comment type="caution">
    <text evidence="3">The sequence shown here is derived from an EMBL/GenBank/DDBJ whole genome shotgun (WGS) entry which is preliminary data.</text>
</comment>
<dbReference type="InterPro" id="IPR051908">
    <property type="entry name" value="Ribosomal_N-acetyltransferase"/>
</dbReference>
<organism evidence="3 4">
    <name type="scientific">Brevibacterium samyangense</name>
    <dbReference type="NCBI Taxonomy" id="366888"/>
    <lineage>
        <taxon>Bacteria</taxon>
        <taxon>Bacillati</taxon>
        <taxon>Actinomycetota</taxon>
        <taxon>Actinomycetes</taxon>
        <taxon>Micrococcales</taxon>
        <taxon>Brevibacteriaceae</taxon>
        <taxon>Brevibacterium</taxon>
    </lineage>
</organism>
<dbReference type="SUPFAM" id="SSF55729">
    <property type="entry name" value="Acyl-CoA N-acyltransferases (Nat)"/>
    <property type="match status" value="1"/>
</dbReference>
<dbReference type="InterPro" id="IPR016181">
    <property type="entry name" value="Acyl_CoA_acyltransferase"/>
</dbReference>
<evidence type="ECO:0000256" key="1">
    <source>
        <dbReference type="SAM" id="MobiDB-lite"/>
    </source>
</evidence>
<sequence length="248" mass="27721">MGHVRRRRGRTGGVSVSPRTNEYGQPIGEALADWSPRPLPNADRIAGRTCTLERLDPARHAESLVAAHAEAPDGRDWTYLPVGPFASAADRRAWLETAAASEDPRHYAVLDATGEAVGALALMRHDPANGAIEVGHVTFSPRMQRTVASTEAQFLLMRYVFDELGYRRYEWKCDTLNAPSMKAAARLGFTYEGTFRQAVVYKGRSRDTAWFSITDSEWPDRRAEFERWLDPANFDGDGVQRTRLAHGM</sequence>
<proteinExistence type="predicted"/>
<evidence type="ECO:0000259" key="2">
    <source>
        <dbReference type="PROSITE" id="PS51186"/>
    </source>
</evidence>
<dbReference type="Proteomes" id="UP001500755">
    <property type="component" value="Unassembled WGS sequence"/>
</dbReference>
<accession>A0ABN2TFK0</accession>
<dbReference type="PANTHER" id="PTHR43441:SF2">
    <property type="entry name" value="FAMILY ACETYLTRANSFERASE, PUTATIVE (AFU_ORTHOLOGUE AFUA_7G00850)-RELATED"/>
    <property type="match status" value="1"/>
</dbReference>
<reference evidence="3 4" key="1">
    <citation type="journal article" date="2019" name="Int. J. Syst. Evol. Microbiol.">
        <title>The Global Catalogue of Microorganisms (GCM) 10K type strain sequencing project: providing services to taxonomists for standard genome sequencing and annotation.</title>
        <authorList>
            <consortium name="The Broad Institute Genomics Platform"/>
            <consortium name="The Broad Institute Genome Sequencing Center for Infectious Disease"/>
            <person name="Wu L."/>
            <person name="Ma J."/>
        </authorList>
    </citation>
    <scope>NUCLEOTIDE SEQUENCE [LARGE SCALE GENOMIC DNA]</scope>
    <source>
        <strain evidence="3 4">JCM 14546</strain>
    </source>
</reference>